<feature type="region of interest" description="Disordered" evidence="1">
    <location>
        <begin position="43"/>
        <end position="102"/>
    </location>
</feature>
<keyword evidence="3" id="KW-1185">Reference proteome</keyword>
<organism evidence="2 3">
    <name type="scientific">Trinickia soli</name>
    <dbReference type="NCBI Taxonomy" id="380675"/>
    <lineage>
        <taxon>Bacteria</taxon>
        <taxon>Pseudomonadati</taxon>
        <taxon>Pseudomonadota</taxon>
        <taxon>Betaproteobacteria</taxon>
        <taxon>Burkholderiales</taxon>
        <taxon>Burkholderiaceae</taxon>
        <taxon>Trinickia</taxon>
    </lineage>
</organism>
<feature type="compositionally biased region" description="Low complexity" evidence="1">
    <location>
        <begin position="91"/>
        <end position="102"/>
    </location>
</feature>
<evidence type="ECO:0000256" key="1">
    <source>
        <dbReference type="SAM" id="MobiDB-lite"/>
    </source>
</evidence>
<evidence type="ECO:0000313" key="2">
    <source>
        <dbReference type="EMBL" id="PMS15652.1"/>
    </source>
</evidence>
<gene>
    <name evidence="2" type="ORF">C0Z19_27215</name>
</gene>
<dbReference type="Proteomes" id="UP000235347">
    <property type="component" value="Unassembled WGS sequence"/>
</dbReference>
<name>A0A2N7VES2_9BURK</name>
<dbReference type="AlphaFoldDB" id="A0A2N7VES2"/>
<accession>A0A2N7VES2</accession>
<comment type="caution">
    <text evidence="2">The sequence shown here is derived from an EMBL/GenBank/DDBJ whole genome shotgun (WGS) entry which is preliminary data.</text>
</comment>
<sequence>MDILELARQAGLQVLLDARIGSQTYHSVSGSLPALQRFAEAVAAAAREGSPRRPNGHNGHTRHTTSSRHTAAARLRKRSPTFRRRRPASPHPSVASPHVQAT</sequence>
<proteinExistence type="predicted"/>
<feature type="compositionally biased region" description="Basic residues" evidence="1">
    <location>
        <begin position="74"/>
        <end position="88"/>
    </location>
</feature>
<evidence type="ECO:0000313" key="3">
    <source>
        <dbReference type="Proteomes" id="UP000235347"/>
    </source>
</evidence>
<dbReference type="EMBL" id="PNYB01000044">
    <property type="protein sequence ID" value="PMS15652.1"/>
    <property type="molecule type" value="Genomic_DNA"/>
</dbReference>
<protein>
    <submittedName>
        <fullName evidence="2">Uncharacterized protein</fullName>
    </submittedName>
</protein>
<reference evidence="2 3" key="1">
    <citation type="submission" date="2018-01" db="EMBL/GenBank/DDBJ databases">
        <title>Whole genome analyses suggest that Burkholderia sensu lato contains two further novel genera in the rhizoxinica-symbiotica group Mycetohabitans gen. nov., and Trinickia gen. nov.: implications for the evolution of diazotrophy and nodulation in the Burkholderiaceae.</title>
        <authorList>
            <person name="Estrada-de los Santos P."/>
            <person name="Palmer M."/>
            <person name="Chavez-Ramirez B."/>
            <person name="Beukes C."/>
            <person name="Steenkamp E.T."/>
            <person name="Hirsch A.M."/>
            <person name="Manyaka P."/>
            <person name="Maluk M."/>
            <person name="Lafos M."/>
            <person name="Crook M."/>
            <person name="Gross E."/>
            <person name="Simon M.F."/>
            <person name="Bueno dos Reis Junior F."/>
            <person name="Poole P.S."/>
            <person name="Venter S.N."/>
            <person name="James E.K."/>
        </authorList>
    </citation>
    <scope>NUCLEOTIDE SEQUENCE [LARGE SCALE GENOMIC DNA]</scope>
    <source>
        <strain evidence="2 3">GP25-8</strain>
    </source>
</reference>